<dbReference type="PANTHER" id="PTHR35936">
    <property type="entry name" value="MEMBRANE-BOUND LYTIC MUREIN TRANSGLYCOSYLASE F"/>
    <property type="match status" value="1"/>
</dbReference>
<comment type="caution">
    <text evidence="4">The sequence shown here is derived from an EMBL/GenBank/DDBJ whole genome shotgun (WGS) entry which is preliminary data.</text>
</comment>
<proteinExistence type="inferred from homology"/>
<reference evidence="4 5" key="1">
    <citation type="submission" date="2018-08" db="EMBL/GenBank/DDBJ databases">
        <title>Genome Sequences of Legionella pneumophila subsp. pneumophila Isolates, Recovered from a Drinking Water System in a Large Builging.</title>
        <authorList>
            <person name="Gomez-Alvarez V."/>
            <person name="Boczek L."/>
            <person name="King D."/>
            <person name="Pemberton A."/>
            <person name="Pfaller S."/>
            <person name="Rodgers M."/>
            <person name="Santodomingo J."/>
            <person name="Revetta R."/>
        </authorList>
    </citation>
    <scope>NUCLEOTIDE SEQUENCE [LARGE SCALE GENOMIC DNA]</scope>
    <source>
        <strain evidence="4 5">L01C.1</strain>
    </source>
</reference>
<dbReference type="PANTHER" id="PTHR35936:SF17">
    <property type="entry name" value="ARGININE-BINDING EXTRACELLULAR PROTEIN ARTP"/>
    <property type="match status" value="1"/>
</dbReference>
<dbReference type="CDD" id="cd13530">
    <property type="entry name" value="PBP2_peptides_like"/>
    <property type="match status" value="1"/>
</dbReference>
<dbReference type="InterPro" id="IPR001638">
    <property type="entry name" value="Solute-binding_3/MltF_N"/>
</dbReference>
<dbReference type="Pfam" id="PF00497">
    <property type="entry name" value="SBP_bac_3"/>
    <property type="match status" value="1"/>
</dbReference>
<organism evidence="4 5">
    <name type="scientific">Legionella pneumophila subsp. pneumophila</name>
    <dbReference type="NCBI Taxonomy" id="91891"/>
    <lineage>
        <taxon>Bacteria</taxon>
        <taxon>Pseudomonadati</taxon>
        <taxon>Pseudomonadota</taxon>
        <taxon>Gammaproteobacteria</taxon>
        <taxon>Legionellales</taxon>
        <taxon>Legionellaceae</taxon>
        <taxon>Legionella</taxon>
    </lineage>
</organism>
<dbReference type="Gene3D" id="3.40.190.10">
    <property type="entry name" value="Periplasmic binding protein-like II"/>
    <property type="match status" value="2"/>
</dbReference>
<evidence type="ECO:0000256" key="1">
    <source>
        <dbReference type="ARBA" id="ARBA00010333"/>
    </source>
</evidence>
<gene>
    <name evidence="4" type="ORF">D1H98_12160</name>
</gene>
<accession>A0A3A6UCU6</accession>
<dbReference type="AlphaFoldDB" id="A0A3A6UCU6"/>
<feature type="domain" description="Solute-binding protein family 3/N-terminal" evidence="3">
    <location>
        <begin position="28"/>
        <end position="252"/>
    </location>
</feature>
<keyword evidence="2" id="KW-0732">Signal</keyword>
<evidence type="ECO:0000313" key="4">
    <source>
        <dbReference type="EMBL" id="RJY29776.1"/>
    </source>
</evidence>
<dbReference type="Proteomes" id="UP000277145">
    <property type="component" value="Unassembled WGS sequence"/>
</dbReference>
<protein>
    <submittedName>
        <fullName evidence="4">Amino acid ABC transporter substrate-binding protein</fullName>
    </submittedName>
</protein>
<name>A0A3A6UCU6_LEGPN</name>
<dbReference type="EMBL" id="QWDR01000002">
    <property type="protein sequence ID" value="RJY29776.1"/>
    <property type="molecule type" value="Genomic_DNA"/>
</dbReference>
<dbReference type="SUPFAM" id="SSF53850">
    <property type="entry name" value="Periplasmic binding protein-like II"/>
    <property type="match status" value="1"/>
</dbReference>
<evidence type="ECO:0000259" key="3">
    <source>
        <dbReference type="SMART" id="SM00062"/>
    </source>
</evidence>
<evidence type="ECO:0000256" key="2">
    <source>
        <dbReference type="ARBA" id="ARBA00022729"/>
    </source>
</evidence>
<evidence type="ECO:0000313" key="5">
    <source>
        <dbReference type="Proteomes" id="UP000277145"/>
    </source>
</evidence>
<dbReference type="SMART" id="SM00062">
    <property type="entry name" value="PBPb"/>
    <property type="match status" value="1"/>
</dbReference>
<comment type="similarity">
    <text evidence="1">Belongs to the bacterial solute-binding protein 3 family.</text>
</comment>
<sequence length="252" mass="28340">MADFFLINLYLVNRFQTIVISMILKPGKLLVATAYPDPPFDIEPGDGFDGDLIKEICRILNLQLVQIKYEGENFNDIFLGLANKEYDVVISGTTITPNRSKQVLFSNPYLEFNQGIAVNTELKPNVSSFEDLKGLVAGIQKGNTSDEVAQDLLRKNILSDIKYYAYNEIELAIQDLSAGKIGLVIKLYPVISCLIRNYTNLAVPLQAETHEKLRIAVAKDNFKLRDKVNLILADLMQNGTLSRLQHKWISTT</sequence>